<feature type="active site" description="Proton acceptor" evidence="7">
    <location>
        <position position="127"/>
    </location>
</feature>
<feature type="binding site" evidence="10">
    <location>
        <position position="35"/>
    </location>
    <ligand>
        <name>ATP</name>
        <dbReference type="ChEBI" id="CHEBI:30616"/>
    </ligand>
</feature>
<name>A0A1R2BBS1_9CILI</name>
<evidence type="ECO:0000256" key="1">
    <source>
        <dbReference type="ARBA" id="ARBA00011245"/>
    </source>
</evidence>
<dbReference type="InterPro" id="IPR000719">
    <property type="entry name" value="Prot_kinase_dom"/>
</dbReference>
<dbReference type="AlphaFoldDB" id="A0A1R2BBS1"/>
<dbReference type="Pfam" id="PF00069">
    <property type="entry name" value="Pkinase"/>
    <property type="match status" value="1"/>
</dbReference>
<evidence type="ECO:0000256" key="8">
    <source>
        <dbReference type="PIRSR" id="PIRSR630616-2"/>
    </source>
</evidence>
<feature type="binding site" evidence="8">
    <location>
        <position position="144"/>
    </location>
    <ligand>
        <name>ATP</name>
        <dbReference type="ChEBI" id="CHEBI:30616"/>
    </ligand>
</feature>
<dbReference type="GO" id="GO:0005524">
    <property type="term" value="F:ATP binding"/>
    <property type="evidence" value="ECO:0007669"/>
    <property type="project" value="UniProtKB-UniRule"/>
</dbReference>
<dbReference type="OrthoDB" id="284577at2759"/>
<evidence type="ECO:0000259" key="11">
    <source>
        <dbReference type="PROSITE" id="PS50011"/>
    </source>
</evidence>
<dbReference type="EMBL" id="MPUH01000767">
    <property type="protein sequence ID" value="OMJ74197.1"/>
    <property type="molecule type" value="Genomic_DNA"/>
</dbReference>
<reference evidence="12 13" key="1">
    <citation type="submission" date="2016-11" db="EMBL/GenBank/DDBJ databases">
        <title>The macronuclear genome of Stentor coeruleus: a giant cell with tiny introns.</title>
        <authorList>
            <person name="Slabodnick M."/>
            <person name="Ruby J.G."/>
            <person name="Reiff S.B."/>
            <person name="Swart E.C."/>
            <person name="Gosai S."/>
            <person name="Prabakaran S."/>
            <person name="Witkowska E."/>
            <person name="Larue G.E."/>
            <person name="Fisher S."/>
            <person name="Freeman R.M."/>
            <person name="Gunawardena J."/>
            <person name="Chu W."/>
            <person name="Stover N.A."/>
            <person name="Gregory B.D."/>
            <person name="Nowacki M."/>
            <person name="Derisi J."/>
            <person name="Roy S.W."/>
            <person name="Marshall W.F."/>
            <person name="Sood P."/>
        </authorList>
    </citation>
    <scope>NUCLEOTIDE SEQUENCE [LARGE SCALE GENOMIC DNA]</scope>
    <source>
        <strain evidence="12">WM001</strain>
    </source>
</reference>
<feature type="binding site" evidence="8">
    <location>
        <position position="34"/>
    </location>
    <ligand>
        <name>ATP</name>
        <dbReference type="ChEBI" id="CHEBI:30616"/>
    </ligand>
</feature>
<organism evidence="12 13">
    <name type="scientific">Stentor coeruleus</name>
    <dbReference type="NCBI Taxonomy" id="5963"/>
    <lineage>
        <taxon>Eukaryota</taxon>
        <taxon>Sar</taxon>
        <taxon>Alveolata</taxon>
        <taxon>Ciliophora</taxon>
        <taxon>Postciliodesmatophora</taxon>
        <taxon>Heterotrichea</taxon>
        <taxon>Heterotrichida</taxon>
        <taxon>Stentoridae</taxon>
        <taxon>Stentor</taxon>
    </lineage>
</organism>
<evidence type="ECO:0000256" key="7">
    <source>
        <dbReference type="PIRSR" id="PIRSR630616-1"/>
    </source>
</evidence>
<evidence type="ECO:0000256" key="6">
    <source>
        <dbReference type="ARBA" id="ARBA00022840"/>
    </source>
</evidence>
<feature type="domain" description="Protein kinase" evidence="11">
    <location>
        <begin position="5"/>
        <end position="252"/>
    </location>
</feature>
<keyword evidence="6 8" id="KW-0067">ATP-binding</keyword>
<dbReference type="InterPro" id="IPR011009">
    <property type="entry name" value="Kinase-like_dom_sf"/>
</dbReference>
<dbReference type="PROSITE" id="PS00107">
    <property type="entry name" value="PROTEIN_KINASE_ATP"/>
    <property type="match status" value="1"/>
</dbReference>
<dbReference type="PROSITE" id="PS50011">
    <property type="entry name" value="PROTEIN_KINASE_DOM"/>
    <property type="match status" value="1"/>
</dbReference>
<dbReference type="Proteomes" id="UP000187209">
    <property type="component" value="Unassembled WGS sequence"/>
</dbReference>
<dbReference type="InterPro" id="IPR030616">
    <property type="entry name" value="Aur-like"/>
</dbReference>
<dbReference type="FunFam" id="1.10.510.10:FF:000571">
    <property type="entry name" value="Maternal embryonic leucine zipper kinase"/>
    <property type="match status" value="1"/>
</dbReference>
<dbReference type="PANTHER" id="PTHR24350">
    <property type="entry name" value="SERINE/THREONINE-PROTEIN KINASE IAL-RELATED"/>
    <property type="match status" value="1"/>
</dbReference>
<protein>
    <recommendedName>
        <fullName evidence="11">Protein kinase domain-containing protein</fullName>
    </recommendedName>
</protein>
<dbReference type="Gene3D" id="1.10.510.10">
    <property type="entry name" value="Transferase(Phosphotransferase) domain 1"/>
    <property type="match status" value="1"/>
</dbReference>
<keyword evidence="4 8" id="KW-0547">Nucleotide-binding</keyword>
<dbReference type="GO" id="GO:0004674">
    <property type="term" value="F:protein serine/threonine kinase activity"/>
    <property type="evidence" value="ECO:0007669"/>
    <property type="project" value="UniProtKB-KW"/>
</dbReference>
<dbReference type="SMART" id="SM00220">
    <property type="entry name" value="S_TKc"/>
    <property type="match status" value="1"/>
</dbReference>
<proteinExistence type="predicted"/>
<evidence type="ECO:0000313" key="13">
    <source>
        <dbReference type="Proteomes" id="UP000187209"/>
    </source>
</evidence>
<dbReference type="SUPFAM" id="SSF56112">
    <property type="entry name" value="Protein kinase-like (PK-like)"/>
    <property type="match status" value="1"/>
</dbReference>
<keyword evidence="5" id="KW-0418">Kinase</keyword>
<accession>A0A1R2BBS1</accession>
<comment type="caution">
    <text evidence="12">The sequence shown here is derived from an EMBL/GenBank/DDBJ whole genome shotgun (WGS) entry which is preliminary data.</text>
</comment>
<gene>
    <name evidence="12" type="ORF">SteCoe_26922</name>
</gene>
<evidence type="ECO:0000256" key="5">
    <source>
        <dbReference type="ARBA" id="ARBA00022777"/>
    </source>
</evidence>
<keyword evidence="13" id="KW-1185">Reference proteome</keyword>
<comment type="subunit">
    <text evidence="1">Monomer.</text>
</comment>
<sequence>MLQNYDLIRMLGKGSSSKVYLATNIITGKHVAIKKIDLSINQVEERHLKREICCLKQFKNYDNIVKLEEWFYEDSSLYIVQEYCNGGSLKHFLLRGNKIPDNLRMFWIYNIARAIKLLHDNGWVHRDIKSDNFLLNSLDIKLCDFGLSRNINENENDYTICGTPLYMSPELFDDVSSRKKDDVWSFGVLCYEIISGKLPFQAKSLKDLVAMHNEEIDYSKFSEPAANFISKALEKDPTKRATMNDLIQDDFITSFFIGIITQIINLLKACETSDEPFYILLKLALCYFIKFEISDKNCDSKTSQHNIDKLYYDHLIKSTLEKFNNCFNQELYKQCLIILQEEIQNVAIYNPYRASLLLYAYKSLNQPMFRKQYVN</sequence>
<feature type="cross-link" description="Glycyl lysine isopeptide (Lys-Gly) (interchain with G-Cter in SUMO2)" evidence="9">
    <location>
        <position position="129"/>
    </location>
</feature>
<evidence type="ECO:0000256" key="3">
    <source>
        <dbReference type="ARBA" id="ARBA00022679"/>
    </source>
</evidence>
<dbReference type="InterPro" id="IPR017441">
    <property type="entry name" value="Protein_kinase_ATP_BS"/>
</dbReference>
<evidence type="ECO:0000256" key="4">
    <source>
        <dbReference type="ARBA" id="ARBA00022741"/>
    </source>
</evidence>
<keyword evidence="2" id="KW-0723">Serine/threonine-protein kinase</keyword>
<evidence type="ECO:0000256" key="2">
    <source>
        <dbReference type="ARBA" id="ARBA00022527"/>
    </source>
</evidence>
<keyword evidence="3" id="KW-0808">Transferase</keyword>
<evidence type="ECO:0000313" key="12">
    <source>
        <dbReference type="EMBL" id="OMJ74197.1"/>
    </source>
</evidence>
<evidence type="ECO:0000256" key="9">
    <source>
        <dbReference type="PIRSR" id="PIRSR630616-3"/>
    </source>
</evidence>
<evidence type="ECO:0000256" key="10">
    <source>
        <dbReference type="PROSITE-ProRule" id="PRU10141"/>
    </source>
</evidence>